<evidence type="ECO:0000313" key="12">
    <source>
        <dbReference type="Proteomes" id="UP000502823"/>
    </source>
</evidence>
<dbReference type="InParanoid" id="A0A6L2P7N7"/>
<dbReference type="OrthoDB" id="535167at2759"/>
<gene>
    <name evidence="11" type="ORF">Cfor_07842</name>
</gene>
<dbReference type="InterPro" id="IPR015943">
    <property type="entry name" value="WD40/YVTN_repeat-like_dom_sf"/>
</dbReference>
<dbReference type="Gene3D" id="2.130.10.10">
    <property type="entry name" value="YVTN repeat-like/Quinoprotein amine dehydrogenase"/>
    <property type="match status" value="2"/>
</dbReference>
<dbReference type="PANTHER" id="PTHR14885">
    <property type="entry name" value="CILIA- AND FLAGELLA-ASSOCIATED PROTEIN 43-RELATED"/>
    <property type="match status" value="1"/>
</dbReference>
<keyword evidence="6" id="KW-0206">Cytoskeleton</keyword>
<keyword evidence="12" id="KW-1185">Reference proteome</keyword>
<organism evidence="11 12">
    <name type="scientific">Coptotermes formosanus</name>
    <name type="common">Formosan subterranean termite</name>
    <dbReference type="NCBI Taxonomy" id="36987"/>
    <lineage>
        <taxon>Eukaryota</taxon>
        <taxon>Metazoa</taxon>
        <taxon>Ecdysozoa</taxon>
        <taxon>Arthropoda</taxon>
        <taxon>Hexapoda</taxon>
        <taxon>Insecta</taxon>
        <taxon>Pterygota</taxon>
        <taxon>Neoptera</taxon>
        <taxon>Polyneoptera</taxon>
        <taxon>Dictyoptera</taxon>
        <taxon>Blattodea</taxon>
        <taxon>Blattoidea</taxon>
        <taxon>Termitoidae</taxon>
        <taxon>Rhinotermitidae</taxon>
        <taxon>Coptotermes</taxon>
    </lineage>
</organism>
<feature type="coiled-coil region" evidence="10">
    <location>
        <begin position="1418"/>
        <end position="1445"/>
    </location>
</feature>
<evidence type="ECO:0000256" key="4">
    <source>
        <dbReference type="ARBA" id="ARBA00022737"/>
    </source>
</evidence>
<evidence type="ECO:0000256" key="1">
    <source>
        <dbReference type="ARBA" id="ARBA00004430"/>
    </source>
</evidence>
<keyword evidence="3" id="KW-0853">WD repeat</keyword>
<sequence length="1632" mass="185745">METTDNSGEDLKKEIPLQLHQQHVETRTECQSCTTMESIVQGTKILTVQAFKISLEVTQPISKAKCIAVKLVCLGSCLTRQVPYVFVVTTSEFRGLGGIERWMKFGSILSHMHFVGSCVIAIRVGCHILFHDLSAHTDTIYSASNHTSGDGITCVAGHQNTAIFAFGEKCRNPRIFIKEYPSFSTVSILKGIVERCESKCCGSGSHYQSVTFSEMEFLISLSSLPEFEITVWSWRTGEKLISQKTGADRENQILRCSQTNPPVVIQMAAGSSKFLLWELHACYKKCLLNRLEFNVEMAVLPCVFTWSPDGVLFTVDTTGSVFMIEVEKRKLQQILNWTGRPGTSKPSVVWYKTGIVLSGPSGEVKYYKKVAGAQWQVVSSFLPDVQLASFSACPREDYLVAMSVEGDFLQLKVDDEEPKFTKISSYGRHFVWLCLINPSGDHIATLSATGHINTWAVTNGKLVGELGWYKNCLVMVSNPAQPYLALGRDDGIVELINVLAPDNPKILSVLNLCKEGISDIQFSQQGNYVVACAVKTGIIFVLESNPGIQIGIRSFINVKAKISNFVVVELKTELKIVTLISTQTCCPSGNKIIVFSVVHESTELIEQIFIDLPGIYSRLYVNPLGKFDFYAIPHRSRQLHLLHISLEKQQFQLIDARASGHQLRKYAMSVSEYNFLTYGLDGMAILRSVGANDCIAFVIPHHHMDLGIQTAVANPLNTYIICLGQDGSIICTYLGTMTDQLKETAVKHALLTKQISHMYTQSQTSGPISMTGAKDSKSWLELQKDITVMQEAALWGAEKAELHKLFRSVQKECVALLKKNYTNPPEEKLPISAFDLDEETRRVKSTKAQKKCNETELYLKALIAAQDKQCETLKETCWNTMETKGRKLKAIMGGTVVENYPLFPKDISYQEELEWVIEHRKLEVQLQQGDRFSPWDQSDGDSEESVLPSLAALDDDSPVRQTLTSMATTREEAEEDQINQPIFTGSSSHYFLEPCPYHHNQFELATSLQMQNEIILLMNVGTVLREYFNKKFDEVYVLKEREMLFVIQRNARLRYILSEMNNTWTEIIDPEWGQEEQPERIMSVEDTEVGITPYVSPTQQETFDRSNVEAEAYCFAEPADNFCEQALAIMMDGVLEVRWEDEIKKDIPKPKCMVEKSPHDYNEEDLKIIKDYEERVAFYLSERERYRKMLETEFQKLSQTLKDDIMKFNARLADLFLLKLKIEAAIGQETLKIDRYKYMVHKRLCLYLKAKNLKMQKIKQESSNSALQEKIQQLQTWSNDCRAAYHAVVAREKHLEKNFKKEFPEVSQVVLEQLLKFYRRRPNMHQRAQTSVILLNELSWCTISADMPSFLPPEHLDFLKALDQNDNYSNSPPSINEDIWATLCRVRRLKVECELKVKCCALEVADSEQTVSVYQKQLATEKQHITALQDEINTTKEQLLELQHNTELQLVMKQGLVEITTTGLISDFDDAILITHEEVESVNKLVKKAGNQKLRAMQRATNLHRSIIIKEWEHKKLKMEIEDLQDHLLNLQSMKVTRDIKMFLSKQASGTGDDKSIPSIEQEVAVLKRSYEKTIQEIQEQLDDLDKKISTQTKENQKLDSKVASLSTDVNEQQLLQVLELESRQTEVAKQR</sequence>
<keyword evidence="5 10" id="KW-0175">Coiled coil</keyword>
<comment type="subcellular location">
    <subcellularLocation>
        <location evidence="1">Cytoplasm</location>
        <location evidence="1">Cytoskeleton</location>
        <location evidence="1">Cilium axoneme</location>
    </subcellularLocation>
</comment>
<feature type="coiled-coil region" evidence="10">
    <location>
        <begin position="1568"/>
        <end position="1602"/>
    </location>
</feature>
<evidence type="ECO:0000256" key="8">
    <source>
        <dbReference type="ARBA" id="ARBA00023605"/>
    </source>
</evidence>
<dbReference type="GO" id="GO:0060271">
    <property type="term" value="P:cilium assembly"/>
    <property type="evidence" value="ECO:0007669"/>
    <property type="project" value="TreeGrafter"/>
</dbReference>
<reference evidence="12" key="1">
    <citation type="submission" date="2020-01" db="EMBL/GenBank/DDBJ databases">
        <title>Draft genome sequence of the Termite Coptotermes fromosanus.</title>
        <authorList>
            <person name="Itakura S."/>
            <person name="Yosikawa Y."/>
            <person name="Umezawa K."/>
        </authorList>
    </citation>
    <scope>NUCLEOTIDE SEQUENCE [LARGE SCALE GENOMIC DNA]</scope>
</reference>
<evidence type="ECO:0000256" key="9">
    <source>
        <dbReference type="ARBA" id="ARBA00023662"/>
    </source>
</evidence>
<name>A0A6L2P7N7_COPFO</name>
<accession>A0A6L2P7N7</accession>
<evidence type="ECO:0000256" key="6">
    <source>
        <dbReference type="ARBA" id="ARBA00023212"/>
    </source>
</evidence>
<protein>
    <recommendedName>
        <fullName evidence="9">Cilia- and flagella-associated protein 43</fullName>
    </recommendedName>
</protein>
<evidence type="ECO:0000313" key="11">
    <source>
        <dbReference type="EMBL" id="GFG28194.1"/>
    </source>
</evidence>
<dbReference type="GO" id="GO:0003341">
    <property type="term" value="P:cilium movement"/>
    <property type="evidence" value="ECO:0007669"/>
    <property type="project" value="UniProtKB-ARBA"/>
</dbReference>
<dbReference type="PANTHER" id="PTHR14885:SF1">
    <property type="entry name" value="CILIA- AND FLAGELLA-ASSOCIATED PROTEIN 43"/>
    <property type="match status" value="1"/>
</dbReference>
<dbReference type="FunCoup" id="A0A6L2P7N7">
    <property type="interactions" value="11"/>
</dbReference>
<dbReference type="Pfam" id="PF25828">
    <property type="entry name" value="CC_Cfap43"/>
    <property type="match status" value="1"/>
</dbReference>
<keyword evidence="2" id="KW-0963">Cytoplasm</keyword>
<dbReference type="GO" id="GO:0005930">
    <property type="term" value="C:axoneme"/>
    <property type="evidence" value="ECO:0007669"/>
    <property type="project" value="UniProtKB-SubCell"/>
</dbReference>
<proteinExistence type="inferred from homology"/>
<dbReference type="SUPFAM" id="SSF50978">
    <property type="entry name" value="WD40 repeat-like"/>
    <property type="match status" value="2"/>
</dbReference>
<keyword evidence="7" id="KW-0966">Cell projection</keyword>
<comment type="similarity">
    <text evidence="8">Belongs to the CFAP43 family.</text>
</comment>
<evidence type="ECO:0000256" key="7">
    <source>
        <dbReference type="ARBA" id="ARBA00023273"/>
    </source>
</evidence>
<evidence type="ECO:0000256" key="10">
    <source>
        <dbReference type="SAM" id="Coils"/>
    </source>
</evidence>
<keyword evidence="4" id="KW-0677">Repeat</keyword>
<evidence type="ECO:0000256" key="5">
    <source>
        <dbReference type="ARBA" id="ARBA00023054"/>
    </source>
</evidence>
<evidence type="ECO:0000256" key="3">
    <source>
        <dbReference type="ARBA" id="ARBA00022574"/>
    </source>
</evidence>
<dbReference type="EMBL" id="BLKM01003281">
    <property type="protein sequence ID" value="GFG28194.1"/>
    <property type="molecule type" value="Genomic_DNA"/>
</dbReference>
<dbReference type="InterPro" id="IPR036322">
    <property type="entry name" value="WD40_repeat_dom_sf"/>
</dbReference>
<evidence type="ECO:0000256" key="2">
    <source>
        <dbReference type="ARBA" id="ARBA00022490"/>
    </source>
</evidence>
<comment type="caution">
    <text evidence="11">The sequence shown here is derived from an EMBL/GenBank/DDBJ whole genome shotgun (WGS) entry which is preliminary data.</text>
</comment>
<dbReference type="Proteomes" id="UP000502823">
    <property type="component" value="Unassembled WGS sequence"/>
</dbReference>